<evidence type="ECO:0000256" key="9">
    <source>
        <dbReference type="ARBA" id="ARBA00029480"/>
    </source>
</evidence>
<dbReference type="FunFam" id="1.20.5.190:FF:000004">
    <property type="entry name" value="calmodulin-binding transcription activator 2 isoform X1"/>
    <property type="match status" value="1"/>
</dbReference>
<feature type="compositionally biased region" description="Gly residues" evidence="10">
    <location>
        <begin position="852"/>
        <end position="861"/>
    </location>
</feature>
<feature type="region of interest" description="Disordered" evidence="10">
    <location>
        <begin position="1191"/>
        <end position="1241"/>
    </location>
</feature>
<dbReference type="GO" id="GO:0005634">
    <property type="term" value="C:nucleus"/>
    <property type="evidence" value="ECO:0007669"/>
    <property type="project" value="UniProtKB-SubCell"/>
</dbReference>
<evidence type="ECO:0000256" key="5">
    <source>
        <dbReference type="ARBA" id="ARBA00023043"/>
    </source>
</evidence>
<name>A0A8C5B8N5_GADMO</name>
<evidence type="ECO:0000259" key="11">
    <source>
        <dbReference type="PROSITE" id="PS51437"/>
    </source>
</evidence>
<dbReference type="PROSITE" id="PS51437">
    <property type="entry name" value="CG_1"/>
    <property type="match status" value="1"/>
</dbReference>
<feature type="region of interest" description="Disordered" evidence="10">
    <location>
        <begin position="1536"/>
        <end position="1597"/>
    </location>
</feature>
<feature type="region of interest" description="Disordered" evidence="10">
    <location>
        <begin position="821"/>
        <end position="840"/>
    </location>
</feature>
<feature type="region of interest" description="Disordered" evidence="10">
    <location>
        <begin position="1709"/>
        <end position="1733"/>
    </location>
</feature>
<dbReference type="GO" id="GO:0003712">
    <property type="term" value="F:transcription coregulator activity"/>
    <property type="evidence" value="ECO:0007669"/>
    <property type="project" value="TreeGrafter"/>
</dbReference>
<dbReference type="Pfam" id="PF03859">
    <property type="entry name" value="CG-1"/>
    <property type="match status" value="1"/>
</dbReference>
<dbReference type="SUPFAM" id="SSF48403">
    <property type="entry name" value="Ankyrin repeat"/>
    <property type="match status" value="1"/>
</dbReference>
<evidence type="ECO:0000256" key="7">
    <source>
        <dbReference type="ARBA" id="ARBA00023163"/>
    </source>
</evidence>
<dbReference type="InterPro" id="IPR013783">
    <property type="entry name" value="Ig-like_fold"/>
</dbReference>
<feature type="compositionally biased region" description="Low complexity" evidence="10">
    <location>
        <begin position="994"/>
        <end position="1007"/>
    </location>
</feature>
<sequence>MVSVHLVGLAAASRVPPRAQLAVHARGTRGREEEDDVAREGEMAAENKPEGLKKVRNPDRMYRTAVCYAGHGPPKSISDDTEMNNEHGHLKIYLPKKLLECLPKCSSLPKERHRWNTNEEIAAYLITFEKHEEWLTTSPKTRPQNGSMILYNRKKVKYRKDGYCWKKRKDGKTTREDHMKLKVQGVECLYGCYVHSSIIPTFHRRCYWLLQNPDIVLVHYLNVPAIEDCGKPCGPILCSINTDKKEWAKWTKEELIGQLKPMFHGIKWTCSNGNSSSGFSVEQLVQQILDSHHTKPPPRTHNCLCTGTLGAGSSVHHKCNSAKHRIISPKVDLRSGGYGGGGHSEVQNNDVSEGKTEHNHHAGGRSSGGGGGAREKRNGKVHKPVLLHQNSTEVSSTNQVEVPDTTQNSPVSISSGLNSDPDMADSPAVPGMGGHVASVMSSLSQSVFMSEVTGDPVYGMSPTAGPNTHLMGADATSQGMGLSVASDGHKFAYPAGGVGDGGAGPGGDGLSMLSGGGLSEELVLSSSLDSGSIKIPETNMNFDPDCFLNNPKQGQTYGGSAMKTESNISPSPCSGGGGGGASTNGGMHRASPSMADNGYSFSAALVKNIKTEDTSFEQQLASEGGYQVGVGMNCGGVVSVQAGPGGPAPGGMGLSPAGSLLPSGGGLSPSTTLEQMDFSAIDAKQEYNTGNGAVGYSQAMSSPHMAHQNRSPSFFLQDASQASHGQQGHAGMGQKSHMMEHNAHDSGGYMGLQAVKTDSPGSNGLIHHHHLQAHQNQHRGSCNGGSPAEGPGQNSSLQLLQYQGGFPGMGAEHEEVVGLEQPGGASTGQAGSNGNGVDGLLKNGDHIQACGVGNGDGGGGTEHYLQQQQSSDGGSLAGGGSGEGVAIRGGNGGNDGGGGGGLRSQQLQPLLQGSGLVQGLYNSVGAHQGLGGGATNGAGGTGMEISLDHFDISFGNQFSDLINDFISVDGSGAAMSSGGALYAHQLVASHGSEGQNHAGPAQQQQGQEDGGARGSGYSPSELCLQSCCSPTSGGGGAGGEGGSLSYMHVAEVVSAAVAQGALGMLQATGRLFMVTDYSPEWSYPEGGVKVLITGPWQEASSNYSCLFDQISVPASLIQPGVLRCYCPAHDTGLVTLQVALTNQILSNSVVFEYKARALPSLPSSQHDWLSLDDNQFRMSILERLEQMERRMAEMASQQQGSGAGGAGPGTGGAGSGVGGGGGSGGGGNSSQSQQCVSGSGQASSSFESRVVVVCEKMMSRACWAKSKHLIHSKTFRGMTLLHLAAGQGYATLIQTLIKWRYEGGASLSPAQPRCTGVADVCRHSDCVQRAVRLTPCSSASLQTSTKHSDSIDLELEVDPLNVDHFSCTPLMWACALGHLEAAVVLYKWDRRALAIPDSLGRLPLSIARSRGHTKLAECLEQLQREQQPPAPLPPTTRMSFSSAPDAPPTTDSWMVSWANEGLVTSGGAKGGGGATTTTTSNANPNLDLRRPRSEPSNYYSSESQRDLPQAKKHKPNPELFQVRPDKAMSVPLSLEQQQLHKLSSSPKSLSSEGLSGAGGAGTARWSSGRESGFSNSGPGRKGSGVGGSGGLGKEKLAGRLRQREQLGMLAMADREMVDTELLSYREDLESQDCLTQMDNLQVNMMSLAEHIIEATPDRIKRENFSAGDSVPLDTTGVSNTMSWLANYLGDVEQLPSIIHLRSLYNEPLGPSSNPGLSPGGSPPREGSLERPGLPSPADWSEFINASNSKVERDLAQLTLSDPEQRELYEAARLVQTAFRKYKGRPLREQQEVAAAVIQRCYKKYKQYALYKKMTQAAILIQSKFRSYHEQKKFQQSRRAAVLIQQCYRSYRESGRLGPHRHGPAAAALVQHKLRSSLLTKRQDQAARKIMRFLRRCRHSPLMDHRLFKRSERIEKGQGT</sequence>
<keyword evidence="6" id="KW-0010">Activator</keyword>
<feature type="region of interest" description="Disordered" evidence="10">
    <location>
        <begin position="21"/>
        <end position="48"/>
    </location>
</feature>
<feature type="region of interest" description="Disordered" evidence="10">
    <location>
        <begin position="852"/>
        <end position="906"/>
    </location>
</feature>
<keyword evidence="8" id="KW-0539">Nucleus</keyword>
<evidence type="ECO:0000256" key="3">
    <source>
        <dbReference type="ARBA" id="ARBA00022737"/>
    </source>
</evidence>
<feature type="region of interest" description="Disordered" evidence="10">
    <location>
        <begin position="771"/>
        <end position="798"/>
    </location>
</feature>
<dbReference type="Gene3D" id="2.60.40.10">
    <property type="entry name" value="Immunoglobulins"/>
    <property type="match status" value="1"/>
</dbReference>
<reference evidence="12" key="2">
    <citation type="submission" date="2025-08" db="UniProtKB">
        <authorList>
            <consortium name="Ensembl"/>
        </authorList>
    </citation>
    <scope>IDENTIFICATION</scope>
</reference>
<comment type="subunit">
    <text evidence="9">May interact with calmodulin.</text>
</comment>
<dbReference type="OMA" id="GCANYSA"/>
<keyword evidence="3" id="KW-0677">Repeat</keyword>
<keyword evidence="4" id="KW-0805">Transcription regulation</keyword>
<reference evidence="12" key="1">
    <citation type="submission" date="2019-07" db="EMBL/GenBank/DDBJ databases">
        <authorList>
            <consortium name="Wellcome Sanger Institute Data Sharing"/>
        </authorList>
    </citation>
    <scope>NUCLEOTIDE SEQUENCE [LARGE SCALE GENOMIC DNA]</scope>
</reference>
<dbReference type="InterPro" id="IPR036770">
    <property type="entry name" value="Ankyrin_rpt-contain_sf"/>
</dbReference>
<dbReference type="FunFam" id="2.60.40.10:FF:000089">
    <property type="entry name" value="calmodulin-binding transcription activator 2 isoform X1"/>
    <property type="match status" value="1"/>
</dbReference>
<dbReference type="InterPro" id="IPR005559">
    <property type="entry name" value="CG-1_dom"/>
</dbReference>
<feature type="compositionally biased region" description="Low complexity" evidence="10">
    <location>
        <begin position="1229"/>
        <end position="1241"/>
    </location>
</feature>
<feature type="compositionally biased region" description="Gly residues" evidence="10">
    <location>
        <begin position="1579"/>
        <end position="1591"/>
    </location>
</feature>
<keyword evidence="7" id="KW-0804">Transcription</keyword>
<dbReference type="GeneTree" id="ENSGT00940000155203"/>
<dbReference type="PANTHER" id="PTHR23335:SF11">
    <property type="entry name" value="CALMODULIN-BINDING TRANSCRIPTION ACTIVATOR 1"/>
    <property type="match status" value="1"/>
</dbReference>
<reference evidence="12" key="3">
    <citation type="submission" date="2025-09" db="UniProtKB">
        <authorList>
            <consortium name="Ensembl"/>
        </authorList>
    </citation>
    <scope>IDENTIFICATION</scope>
</reference>
<evidence type="ECO:0000256" key="2">
    <source>
        <dbReference type="ARBA" id="ARBA00008267"/>
    </source>
</evidence>
<feature type="region of interest" description="Disordered" evidence="10">
    <location>
        <begin position="330"/>
        <end position="428"/>
    </location>
</feature>
<evidence type="ECO:0000313" key="12">
    <source>
        <dbReference type="Ensembl" id="ENSGMOP00000043129.1"/>
    </source>
</evidence>
<dbReference type="Gene3D" id="1.25.40.20">
    <property type="entry name" value="Ankyrin repeat-containing domain"/>
    <property type="match status" value="1"/>
</dbReference>
<dbReference type="SUPFAM" id="SSF81296">
    <property type="entry name" value="E set domains"/>
    <property type="match status" value="1"/>
</dbReference>
<dbReference type="SUPFAM" id="SSF52540">
    <property type="entry name" value="P-loop containing nucleoside triphosphate hydrolases"/>
    <property type="match status" value="1"/>
</dbReference>
<dbReference type="InterPro" id="IPR002909">
    <property type="entry name" value="IPT_dom"/>
</dbReference>
<dbReference type="Ensembl" id="ENSGMOT00000045655.1">
    <property type="protein sequence ID" value="ENSGMOP00000043129.1"/>
    <property type="gene ID" value="ENSGMOG00000034652.1"/>
</dbReference>
<keyword evidence="5" id="KW-0040">ANK repeat</keyword>
<dbReference type="GO" id="GO:0006357">
    <property type="term" value="P:regulation of transcription by RNA polymerase II"/>
    <property type="evidence" value="ECO:0007669"/>
    <property type="project" value="TreeGrafter"/>
</dbReference>
<protein>
    <submittedName>
        <fullName evidence="12">Calmodulin binding transcription activator 1a</fullName>
    </submittedName>
</protein>
<dbReference type="Pfam" id="PF01833">
    <property type="entry name" value="TIG"/>
    <property type="match status" value="1"/>
</dbReference>
<feature type="compositionally biased region" description="Gly residues" evidence="10">
    <location>
        <begin position="875"/>
        <end position="902"/>
    </location>
</feature>
<accession>A0A8C5B8N5</accession>
<feature type="compositionally biased region" description="Gly residues" evidence="10">
    <location>
        <begin position="1201"/>
        <end position="1228"/>
    </location>
</feature>
<organism evidence="12 13">
    <name type="scientific">Gadus morhua</name>
    <name type="common">Atlantic cod</name>
    <dbReference type="NCBI Taxonomy" id="8049"/>
    <lineage>
        <taxon>Eukaryota</taxon>
        <taxon>Metazoa</taxon>
        <taxon>Chordata</taxon>
        <taxon>Craniata</taxon>
        <taxon>Vertebrata</taxon>
        <taxon>Euteleostomi</taxon>
        <taxon>Actinopterygii</taxon>
        <taxon>Neopterygii</taxon>
        <taxon>Teleostei</taxon>
        <taxon>Neoteleostei</taxon>
        <taxon>Acanthomorphata</taxon>
        <taxon>Zeiogadaria</taxon>
        <taxon>Gadariae</taxon>
        <taxon>Gadiformes</taxon>
        <taxon>Gadoidei</taxon>
        <taxon>Gadidae</taxon>
        <taxon>Gadus</taxon>
    </lineage>
</organism>
<dbReference type="PANTHER" id="PTHR23335">
    <property type="entry name" value="CALMODULIN-BINDING TRANSCRIPTION ACTIVATOR CAMTA"/>
    <property type="match status" value="1"/>
</dbReference>
<evidence type="ECO:0000256" key="8">
    <source>
        <dbReference type="ARBA" id="ARBA00023242"/>
    </source>
</evidence>
<feature type="region of interest" description="Disordered" evidence="10">
    <location>
        <begin position="558"/>
        <end position="582"/>
    </location>
</feature>
<dbReference type="SMART" id="SM01076">
    <property type="entry name" value="CG-1"/>
    <property type="match status" value="1"/>
</dbReference>
<feature type="domain" description="CG-1" evidence="11">
    <location>
        <begin position="104"/>
        <end position="229"/>
    </location>
</feature>
<dbReference type="GO" id="GO:0003690">
    <property type="term" value="F:double-stranded DNA binding"/>
    <property type="evidence" value="ECO:0007669"/>
    <property type="project" value="TreeGrafter"/>
</dbReference>
<dbReference type="InterPro" id="IPR014756">
    <property type="entry name" value="Ig_E-set"/>
</dbReference>
<feature type="region of interest" description="Disordered" evidence="10">
    <location>
        <begin position="991"/>
        <end position="1017"/>
    </location>
</feature>
<feature type="compositionally biased region" description="Polar residues" evidence="10">
    <location>
        <begin position="1564"/>
        <end position="1575"/>
    </location>
</feature>
<keyword evidence="13" id="KW-1185">Reference proteome</keyword>
<dbReference type="Proteomes" id="UP000694546">
    <property type="component" value="Chromosome 1"/>
</dbReference>
<feature type="compositionally biased region" description="Polar residues" evidence="10">
    <location>
        <begin position="388"/>
        <end position="418"/>
    </location>
</feature>
<feature type="compositionally biased region" description="Low complexity" evidence="10">
    <location>
        <begin position="1539"/>
        <end position="1554"/>
    </location>
</feature>
<dbReference type="InterPro" id="IPR027417">
    <property type="entry name" value="P-loop_NTPase"/>
</dbReference>
<dbReference type="PROSITE" id="PS50096">
    <property type="entry name" value="IQ"/>
    <property type="match status" value="1"/>
</dbReference>
<evidence type="ECO:0000256" key="10">
    <source>
        <dbReference type="SAM" id="MobiDB-lite"/>
    </source>
</evidence>
<comment type="similarity">
    <text evidence="2">Belongs to the CAMTA family.</text>
</comment>
<feature type="region of interest" description="Disordered" evidence="10">
    <location>
        <begin position="649"/>
        <end position="672"/>
    </location>
</feature>
<proteinExistence type="inferred from homology"/>
<evidence type="ECO:0000256" key="6">
    <source>
        <dbReference type="ARBA" id="ARBA00023159"/>
    </source>
</evidence>
<evidence type="ECO:0000313" key="13">
    <source>
        <dbReference type="Proteomes" id="UP000694546"/>
    </source>
</evidence>
<evidence type="ECO:0000256" key="1">
    <source>
        <dbReference type="ARBA" id="ARBA00004123"/>
    </source>
</evidence>
<comment type="subcellular location">
    <subcellularLocation>
        <location evidence="1">Nucleus</location>
    </subcellularLocation>
</comment>
<dbReference type="Gene3D" id="1.20.5.190">
    <property type="match status" value="1"/>
</dbReference>
<dbReference type="GO" id="GO:0007399">
    <property type="term" value="P:nervous system development"/>
    <property type="evidence" value="ECO:0007669"/>
    <property type="project" value="UniProtKB-ARBA"/>
</dbReference>
<feature type="region of interest" description="Disordered" evidence="10">
    <location>
        <begin position="1424"/>
        <end position="1517"/>
    </location>
</feature>
<evidence type="ECO:0000256" key="4">
    <source>
        <dbReference type="ARBA" id="ARBA00023015"/>
    </source>
</evidence>
<feature type="compositionally biased region" description="Basic and acidic residues" evidence="10">
    <location>
        <begin position="38"/>
        <end position="48"/>
    </location>
</feature>